<feature type="region of interest" description="Disordered" evidence="3">
    <location>
        <begin position="330"/>
        <end position="482"/>
    </location>
</feature>
<feature type="region of interest" description="Disordered" evidence="3">
    <location>
        <begin position="244"/>
        <end position="272"/>
    </location>
</feature>
<feature type="compositionally biased region" description="Polar residues" evidence="3">
    <location>
        <begin position="700"/>
        <end position="710"/>
    </location>
</feature>
<comment type="caution">
    <text evidence="4">The sequence shown here is derived from an EMBL/GenBank/DDBJ whole genome shotgun (WGS) entry which is preliminary data.</text>
</comment>
<dbReference type="SUPFAM" id="SSF57924">
    <property type="entry name" value="Inhibitor of apoptosis (IAP) repeat"/>
    <property type="match status" value="2"/>
</dbReference>
<dbReference type="Gene3D" id="1.10.1170.10">
    <property type="entry name" value="Inhibitor Of Apoptosis Protein (2mihbC-IAP-1), Chain A"/>
    <property type="match status" value="2"/>
</dbReference>
<dbReference type="InterPro" id="IPR001370">
    <property type="entry name" value="BIR_rpt"/>
</dbReference>
<dbReference type="EMBL" id="JABWAB010000001">
    <property type="protein sequence ID" value="KAF6058751.1"/>
    <property type="molecule type" value="Genomic_DNA"/>
</dbReference>
<evidence type="ECO:0000256" key="1">
    <source>
        <dbReference type="ARBA" id="ARBA00022723"/>
    </source>
</evidence>
<evidence type="ECO:0000313" key="4">
    <source>
        <dbReference type="EMBL" id="KAF6058751.1"/>
    </source>
</evidence>
<feature type="compositionally biased region" description="Polar residues" evidence="3">
    <location>
        <begin position="827"/>
        <end position="846"/>
    </location>
</feature>
<keyword evidence="1" id="KW-0479">Metal-binding</keyword>
<feature type="region of interest" description="Disordered" evidence="3">
    <location>
        <begin position="556"/>
        <end position="728"/>
    </location>
</feature>
<feature type="compositionally biased region" description="Polar residues" evidence="3">
    <location>
        <begin position="628"/>
        <end position="640"/>
    </location>
</feature>
<feature type="compositionally biased region" description="Polar residues" evidence="3">
    <location>
        <begin position="681"/>
        <end position="690"/>
    </location>
</feature>
<dbReference type="AlphaFoldDB" id="A0A8X7NPY7"/>
<name>A0A8X7NPY7_CANPA</name>
<feature type="compositionally biased region" description="Basic and acidic residues" evidence="3">
    <location>
        <begin position="330"/>
        <end position="351"/>
    </location>
</feature>
<evidence type="ECO:0000256" key="3">
    <source>
        <dbReference type="SAM" id="MobiDB-lite"/>
    </source>
</evidence>
<protein>
    <submittedName>
        <fullName evidence="4">Inhibitor of Apoptosis domain family protein</fullName>
    </submittedName>
</protein>
<dbReference type="GO" id="GO:0046872">
    <property type="term" value="F:metal ion binding"/>
    <property type="evidence" value="ECO:0007669"/>
    <property type="project" value="UniProtKB-KW"/>
</dbReference>
<dbReference type="Proteomes" id="UP000590412">
    <property type="component" value="Unassembled WGS sequence"/>
</dbReference>
<sequence length="1044" mass="117438">MGNYQDIKTKSPLMNNESMIFIDNRIDTFKYPVAKDGRKYTWLDIIDFPDTNELVEAGFYYSPLKKTTNRIACAYCQKSTTIENNSSIEEIISNHSMRSIRCPMASLLNVYYSCRGHLDDEIKQCWSKSKFREPFGHESVKLRANSFKDFPLDGLDYRPNSKSLAEAGFLYQPRYHGDDRVVCAYCHCALDSWDQQDDPIEEHLSNVSSYCYFLDKYVERKQGSSKRVEKSPFDESIHLDDYDCDIGGDNNGETGTDSTSNQQDRLGGNEMNGVTMNRHNHAHFKEDPNLKYWKKLPDEDLLQEFIQVSKHGIAEMVTGGPNSIDAHTEVRQTHSNNEDSVRDKSALEDTLKGGPINKNGKVELHNNDCDNDNDVAMNDIDDLEMDDDQNDSIVQSSMGSSHKDDEDFIESSSNDDYDPSSASFEPTNDLDDSVVEIRPKQTKKKTPQMEKIKKSPSLQPEEHLKRAGDSLSPTRRKKMIKRTTPAPVFEDSSTDQDYNEAHIVKLEKNIVKSNVFLPEEDKSFEQPVTFTSPVRILPTKIPESAKKTDSIKPSIFDSSLDITTENVGDTEKKYELEGGTLKDSKENGEGSRGSKDPKASTFVKSENEKMGHSQDKFNNASPVEVDSRTVQASSTASNSIAGAGPQAISDGDTKIERGPKSETALDGVGSGTDSKDEPVENPQNDSSPQDQTDDAKHTETSLINQKPSQTSLALPESLQESESESDYSEYLNEINEVDKHFEVDDPVEEIDKVEVKQAQTFESSLPDKSANGKTIVNDDFVNVKLQKETADLSPNELQIDTIKEDVVHINHDTNKYNSNDTVEHSEASSGSNEAVQPSTESPNKQHVNTLSNVSKLDSHPFNDAKWTSIKVPSIDATREEKLTNSLQNSDKACEGDLAEKNYLTNEKEPDKFSDSTGPLAMDSFLNENITPAAEEIQSITEPEWRASSMQRFVQQIENLDDSSKELKLLANSEHDLYNDLDGDLTRFIAEMPEEEEQMTIEQWIEHCATNCKDIVAQSMREMNQYILDEYNRAIKTLETMEEES</sequence>
<reference evidence="4" key="1">
    <citation type="submission" date="2020-03" db="EMBL/GenBank/DDBJ databases">
        <title>FDA dAtabase for Regulatory Grade micrObial Sequences (FDA-ARGOS): Supporting development and validation of Infectious Disease Dx tests.</title>
        <authorList>
            <person name="Campos J."/>
            <person name="Goldberg B."/>
            <person name="Tallon L."/>
            <person name="Sadzewicz L."/>
            <person name="Vavikolanu K."/>
            <person name="Mehta A."/>
            <person name="Aluvathingal J."/>
            <person name="Nadendla S."/>
            <person name="Nandy P."/>
            <person name="Geyer C."/>
            <person name="Yan Y."/>
            <person name="Sichtig H."/>
        </authorList>
    </citation>
    <scope>NUCLEOTIDE SEQUENCE [LARGE SCALE GENOMIC DNA]</scope>
    <source>
        <strain evidence="4">FDAARGOS_652</strain>
    </source>
</reference>
<feature type="compositionally biased region" description="Polar residues" evidence="3">
    <location>
        <begin position="556"/>
        <end position="567"/>
    </location>
</feature>
<organism evidence="4 5">
    <name type="scientific">Candida parapsilosis</name>
    <name type="common">Yeast</name>
    <dbReference type="NCBI Taxonomy" id="5480"/>
    <lineage>
        <taxon>Eukaryota</taxon>
        <taxon>Fungi</taxon>
        <taxon>Dikarya</taxon>
        <taxon>Ascomycota</taxon>
        <taxon>Saccharomycotina</taxon>
        <taxon>Pichiomycetes</taxon>
        <taxon>Debaryomycetaceae</taxon>
        <taxon>Candida/Lodderomyces clade</taxon>
        <taxon>Candida</taxon>
    </lineage>
</organism>
<dbReference type="PANTHER" id="PTHR46771:SF5">
    <property type="entry name" value="DETERIN"/>
    <property type="match status" value="1"/>
</dbReference>
<accession>A0A8X7NPY7</accession>
<dbReference type="Pfam" id="PF00653">
    <property type="entry name" value="BIR"/>
    <property type="match status" value="2"/>
</dbReference>
<evidence type="ECO:0000313" key="5">
    <source>
        <dbReference type="Proteomes" id="UP000590412"/>
    </source>
</evidence>
<dbReference type="SMART" id="SM00238">
    <property type="entry name" value="BIR"/>
    <property type="match status" value="2"/>
</dbReference>
<feature type="compositionally biased region" description="Acidic residues" evidence="3">
    <location>
        <begin position="369"/>
        <end position="390"/>
    </location>
</feature>
<keyword evidence="2" id="KW-0862">Zinc</keyword>
<dbReference type="PROSITE" id="PS50143">
    <property type="entry name" value="BIR_REPEAT_2"/>
    <property type="match status" value="2"/>
</dbReference>
<gene>
    <name evidence="4" type="ORF">FOB60_000333</name>
</gene>
<feature type="compositionally biased region" description="Basic and acidic residues" evidence="3">
    <location>
        <begin position="651"/>
        <end position="660"/>
    </location>
</feature>
<dbReference type="CDD" id="cd00022">
    <property type="entry name" value="BIR"/>
    <property type="match status" value="1"/>
</dbReference>
<feature type="region of interest" description="Disordered" evidence="3">
    <location>
        <begin position="812"/>
        <end position="846"/>
    </location>
</feature>
<dbReference type="InterPro" id="IPR051190">
    <property type="entry name" value="Baculoviral_IAP"/>
</dbReference>
<dbReference type="PANTHER" id="PTHR46771">
    <property type="entry name" value="DETERIN"/>
    <property type="match status" value="1"/>
</dbReference>
<evidence type="ECO:0000256" key="2">
    <source>
        <dbReference type="ARBA" id="ARBA00022833"/>
    </source>
</evidence>
<feature type="compositionally biased region" description="Acidic residues" evidence="3">
    <location>
        <begin position="406"/>
        <end position="418"/>
    </location>
</feature>
<proteinExistence type="predicted"/>
<feature type="compositionally biased region" description="Polar residues" evidence="3">
    <location>
        <begin position="251"/>
        <end position="264"/>
    </location>
</feature>
<feature type="compositionally biased region" description="Basic and acidic residues" evidence="3">
    <location>
        <begin position="569"/>
        <end position="598"/>
    </location>
</feature>
<feature type="compositionally biased region" description="Basic and acidic residues" evidence="3">
    <location>
        <begin position="605"/>
        <end position="615"/>
    </location>
</feature>